<dbReference type="InterPro" id="IPR000305">
    <property type="entry name" value="GIY-YIG_endonuc"/>
</dbReference>
<evidence type="ECO:0000259" key="1">
    <source>
        <dbReference type="PROSITE" id="PS50164"/>
    </source>
</evidence>
<dbReference type="PROSITE" id="PS50164">
    <property type="entry name" value="GIY_YIG"/>
    <property type="match status" value="1"/>
</dbReference>
<dbReference type="SUPFAM" id="SSF82771">
    <property type="entry name" value="GIY-YIG endonuclease"/>
    <property type="match status" value="1"/>
</dbReference>
<dbReference type="Pfam" id="PF01541">
    <property type="entry name" value="GIY-YIG"/>
    <property type="match status" value="1"/>
</dbReference>
<dbReference type="EMBL" id="MHKO01000035">
    <property type="protein sequence ID" value="OGY91856.1"/>
    <property type="molecule type" value="Genomic_DNA"/>
</dbReference>
<dbReference type="STRING" id="1798553.A3H70_00490"/>
<feature type="domain" description="GIY-YIG" evidence="1">
    <location>
        <begin position="1"/>
        <end position="76"/>
    </location>
</feature>
<gene>
    <name evidence="2" type="ORF">A3H70_00490</name>
</gene>
<name>A0A1G2BSJ9_9BACT</name>
<proteinExistence type="predicted"/>
<dbReference type="AlphaFoldDB" id="A0A1G2BSJ9"/>
<evidence type="ECO:0000313" key="2">
    <source>
        <dbReference type="EMBL" id="OGY91856.1"/>
    </source>
</evidence>
<evidence type="ECO:0000313" key="3">
    <source>
        <dbReference type="Proteomes" id="UP000178109"/>
    </source>
</evidence>
<protein>
    <recommendedName>
        <fullName evidence="1">GIY-YIG domain-containing protein</fullName>
    </recommendedName>
</protein>
<dbReference type="Proteomes" id="UP000178109">
    <property type="component" value="Unassembled WGS sequence"/>
</dbReference>
<reference evidence="2 3" key="1">
    <citation type="journal article" date="2016" name="Nat. Commun.">
        <title>Thousands of microbial genomes shed light on interconnected biogeochemical processes in an aquifer system.</title>
        <authorList>
            <person name="Anantharaman K."/>
            <person name="Brown C.T."/>
            <person name="Hug L.A."/>
            <person name="Sharon I."/>
            <person name="Castelle C.J."/>
            <person name="Probst A.J."/>
            <person name="Thomas B.C."/>
            <person name="Singh A."/>
            <person name="Wilkins M.J."/>
            <person name="Karaoz U."/>
            <person name="Brodie E.L."/>
            <person name="Williams K.H."/>
            <person name="Hubbard S.S."/>
            <person name="Banfield J.F."/>
        </authorList>
    </citation>
    <scope>NUCLEOTIDE SEQUENCE [LARGE SCALE GENOMIC DNA]</scope>
</reference>
<comment type="caution">
    <text evidence="2">The sequence shown here is derived from an EMBL/GenBank/DDBJ whole genome shotgun (WGS) entry which is preliminary data.</text>
</comment>
<dbReference type="Gene3D" id="3.40.1440.10">
    <property type="entry name" value="GIY-YIG endonuclease"/>
    <property type="match status" value="1"/>
</dbReference>
<sequence length="84" mass="9837">MWYVYALKSRIIKKWIYVGSTNNLRRRLIEHNSGLSLSVKPYLPVYLTTFIAVPTERQARRLEKYLKVGSGKIILKKRILADEA</sequence>
<organism evidence="2 3">
    <name type="scientific">Candidatus Komeilibacteria bacterium RIFCSPLOWO2_02_FULL_48_11</name>
    <dbReference type="NCBI Taxonomy" id="1798553"/>
    <lineage>
        <taxon>Bacteria</taxon>
        <taxon>Candidatus Komeiliibacteriota</taxon>
    </lineage>
</organism>
<accession>A0A1G2BSJ9</accession>
<dbReference type="InterPro" id="IPR035901">
    <property type="entry name" value="GIY-YIG_endonuc_sf"/>
</dbReference>